<dbReference type="GO" id="GO:0004355">
    <property type="term" value="F:glutamate synthase (NADPH) activity"/>
    <property type="evidence" value="ECO:0007669"/>
    <property type="project" value="UniProtKB-EC"/>
</dbReference>
<evidence type="ECO:0000256" key="5">
    <source>
        <dbReference type="ARBA" id="ARBA00023014"/>
    </source>
</evidence>
<evidence type="ECO:0000259" key="7">
    <source>
        <dbReference type="Pfam" id="PF14691"/>
    </source>
</evidence>
<accession>A0AAN1GUE3</accession>
<evidence type="ECO:0000256" key="2">
    <source>
        <dbReference type="ARBA" id="ARBA00022723"/>
    </source>
</evidence>
<proteinExistence type="predicted"/>
<dbReference type="InterPro" id="IPR023753">
    <property type="entry name" value="FAD/NAD-binding_dom"/>
</dbReference>
<dbReference type="EMBL" id="CP010767">
    <property type="protein sequence ID" value="ATG45320.1"/>
    <property type="molecule type" value="Genomic_DNA"/>
</dbReference>
<dbReference type="PRINTS" id="PR00419">
    <property type="entry name" value="ADXRDTASE"/>
</dbReference>
<feature type="domain" description="Dihydroprymidine dehydrogenase" evidence="7">
    <location>
        <begin position="25"/>
        <end position="136"/>
    </location>
</feature>
<evidence type="ECO:0000256" key="4">
    <source>
        <dbReference type="ARBA" id="ARBA00023004"/>
    </source>
</evidence>
<dbReference type="Pfam" id="PF14691">
    <property type="entry name" value="Fer4_20"/>
    <property type="match status" value="1"/>
</dbReference>
<dbReference type="InterPro" id="IPR006006">
    <property type="entry name" value="GltD-like"/>
</dbReference>
<dbReference type="RefSeq" id="WP_096873023.1">
    <property type="nucleotide sequence ID" value="NZ_CP010715.1"/>
</dbReference>
<evidence type="ECO:0000256" key="1">
    <source>
        <dbReference type="ARBA" id="ARBA00022485"/>
    </source>
</evidence>
<evidence type="ECO:0000313" key="9">
    <source>
        <dbReference type="Proteomes" id="UP000218606"/>
    </source>
</evidence>
<dbReference type="GO" id="GO:0051539">
    <property type="term" value="F:4 iron, 4 sulfur cluster binding"/>
    <property type="evidence" value="ECO:0007669"/>
    <property type="project" value="UniProtKB-KW"/>
</dbReference>
<dbReference type="Gene3D" id="3.50.50.60">
    <property type="entry name" value="FAD/NAD(P)-binding domain"/>
    <property type="match status" value="2"/>
</dbReference>
<keyword evidence="3 8" id="KW-0560">Oxidoreductase</keyword>
<dbReference type="PANTHER" id="PTHR42783">
    <property type="entry name" value="GLUTAMATE SYNTHASE [NADPH] SMALL CHAIN"/>
    <property type="match status" value="1"/>
</dbReference>
<dbReference type="Gene3D" id="1.10.1060.10">
    <property type="entry name" value="Alpha-helical ferredoxin"/>
    <property type="match status" value="1"/>
</dbReference>
<sequence length="481" mass="52168">MAKQPMLKFVQIDRDMPSKRAAEDRREDFDEIYAEFAAAKAEEQASRCSQCGVPYCQSHCPLHNNIPDWLRLTATGRLQEAYETSQATNTFPEICGRICPQDRLCEGNCVIEQSGHGTVTIGAVEKYITDTAWDQGWVQPIKPAHERGESVGIIGAGPGGLAAADMLRRAGVKVTIYDRYDRAGGLLTYGIPGFKLEKDVVMRRNQLLADGGVEFVMNCNVGQDISFDDIRAKHDAVIIATGVYKSRDLEMPGSGATGIVKAIDFLTVSNKASNFGDSIEEFDNGTLNAEGKRVVVIGGGDTAMDCVRTSIRQGATSVKCLYRRDRANMPGSQRETQNAEEEGVVFEWLSAPKGFTDDGGKVAGVMVQKMRLGQPDASGRQAPEVIEGADYIEPADLVIKALGFEPEALPTLWDQPELPVTRWGTVKAAFQTGATELDGVYAIGDIVRGASLVVWAIKDGRDCAEAILNRFNTAASNMAAE</sequence>
<name>A0AAN1GUE3_9RHOB</name>
<protein>
    <submittedName>
        <fullName evidence="8">Glutamate synthase [NADPH] small chain</fullName>
        <ecNumber evidence="8">1.4.1.13</ecNumber>
    </submittedName>
</protein>
<dbReference type="PANTHER" id="PTHR42783:SF3">
    <property type="entry name" value="GLUTAMATE SYNTHASE [NADPH] SMALL CHAIN-RELATED"/>
    <property type="match status" value="1"/>
</dbReference>
<dbReference type="InterPro" id="IPR036188">
    <property type="entry name" value="FAD/NAD-bd_sf"/>
</dbReference>
<dbReference type="SUPFAM" id="SSF51971">
    <property type="entry name" value="Nucleotide-binding domain"/>
    <property type="match status" value="1"/>
</dbReference>
<dbReference type="Proteomes" id="UP000218606">
    <property type="component" value="Chromosome"/>
</dbReference>
<keyword evidence="5" id="KW-0411">Iron-sulfur</keyword>
<evidence type="ECO:0000259" key="6">
    <source>
        <dbReference type="Pfam" id="PF07992"/>
    </source>
</evidence>
<dbReference type="NCBIfam" id="TIGR01318">
    <property type="entry name" value="gltD_gamma_fam"/>
    <property type="match status" value="1"/>
</dbReference>
<keyword evidence="1" id="KW-0004">4Fe-4S</keyword>
<keyword evidence="2" id="KW-0479">Metal-binding</keyword>
<dbReference type="InterPro" id="IPR009051">
    <property type="entry name" value="Helical_ferredxn"/>
</dbReference>
<dbReference type="AlphaFoldDB" id="A0AAN1GUE3"/>
<reference evidence="8 9" key="1">
    <citation type="journal article" date="2017" name="Front. Microbiol.">
        <title>Phaeobacter piscinae sp. nov., a species of the Roseobacter group and potential aquaculture probiont.</title>
        <authorList>
            <person name="Sonnenschein E.C."/>
            <person name="Phippen C.B.W."/>
            <person name="Nielsen K.F."/>
            <person name="Mateiu R.V."/>
            <person name="Melchiorsen J."/>
            <person name="Gram L."/>
            <person name="Overmann J."/>
            <person name="Freese H.M."/>
        </authorList>
    </citation>
    <scope>NUCLEOTIDE SEQUENCE [LARGE SCALE GENOMIC DNA]</scope>
    <source>
        <strain evidence="8 9">P13</strain>
    </source>
</reference>
<dbReference type="GO" id="GO:0046872">
    <property type="term" value="F:metal ion binding"/>
    <property type="evidence" value="ECO:0007669"/>
    <property type="project" value="UniProtKB-KW"/>
</dbReference>
<feature type="domain" description="FAD/NAD(P)-binding" evidence="6">
    <location>
        <begin position="151"/>
        <end position="460"/>
    </location>
</feature>
<evidence type="ECO:0000313" key="8">
    <source>
        <dbReference type="EMBL" id="ATG45320.1"/>
    </source>
</evidence>
<evidence type="ECO:0000256" key="3">
    <source>
        <dbReference type="ARBA" id="ARBA00023002"/>
    </source>
</evidence>
<dbReference type="Pfam" id="PF07992">
    <property type="entry name" value="Pyr_redox_2"/>
    <property type="match status" value="1"/>
</dbReference>
<organism evidence="8 9">
    <name type="scientific">Phaeobacter piscinae</name>
    <dbReference type="NCBI Taxonomy" id="1580596"/>
    <lineage>
        <taxon>Bacteria</taxon>
        <taxon>Pseudomonadati</taxon>
        <taxon>Pseudomonadota</taxon>
        <taxon>Alphaproteobacteria</taxon>
        <taxon>Rhodobacterales</taxon>
        <taxon>Roseobacteraceae</taxon>
        <taxon>Phaeobacter</taxon>
    </lineage>
</organism>
<dbReference type="SUPFAM" id="SSF46548">
    <property type="entry name" value="alpha-helical ferredoxin"/>
    <property type="match status" value="1"/>
</dbReference>
<dbReference type="EC" id="1.4.1.13" evidence="8"/>
<dbReference type="InterPro" id="IPR028261">
    <property type="entry name" value="DPD_II"/>
</dbReference>
<keyword evidence="4" id="KW-0408">Iron</keyword>
<gene>
    <name evidence="8" type="primary">gltD</name>
    <name evidence="8" type="ORF">PhaeoP13_03436</name>
</gene>